<gene>
    <name evidence="2" type="ORF">PGT21_017853</name>
    <name evidence="3" type="ORF">PGTUg99_011830</name>
</gene>
<protein>
    <submittedName>
        <fullName evidence="2">Uncharacterized protein</fullName>
    </submittedName>
</protein>
<dbReference type="Proteomes" id="UP000325313">
    <property type="component" value="Unassembled WGS sequence"/>
</dbReference>
<dbReference type="AlphaFoldDB" id="A0A5B0QAJ8"/>
<reference evidence="4 5" key="1">
    <citation type="submission" date="2019-05" db="EMBL/GenBank/DDBJ databases">
        <title>Emergence of the Ug99 lineage of the wheat stem rust pathogen through somatic hybridization.</title>
        <authorList>
            <person name="Li F."/>
            <person name="Upadhyaya N.M."/>
            <person name="Sperschneider J."/>
            <person name="Matny O."/>
            <person name="Nguyen-Phuc H."/>
            <person name="Mago R."/>
            <person name="Raley C."/>
            <person name="Miller M.E."/>
            <person name="Silverstein K.A.T."/>
            <person name="Henningsen E."/>
            <person name="Hirsch C.D."/>
            <person name="Visser B."/>
            <person name="Pretorius Z.A."/>
            <person name="Steffenson B.J."/>
            <person name="Schwessinger B."/>
            <person name="Dodds P.N."/>
            <person name="Figueroa M."/>
        </authorList>
    </citation>
    <scope>NUCLEOTIDE SEQUENCE [LARGE SCALE GENOMIC DNA]</scope>
    <source>
        <strain evidence="2">21-0</strain>
        <strain evidence="3 5">Ug99</strain>
    </source>
</reference>
<dbReference type="EMBL" id="VSWC01000027">
    <property type="protein sequence ID" value="KAA1110316.1"/>
    <property type="molecule type" value="Genomic_DNA"/>
</dbReference>
<organism evidence="2 4">
    <name type="scientific">Puccinia graminis f. sp. tritici</name>
    <dbReference type="NCBI Taxonomy" id="56615"/>
    <lineage>
        <taxon>Eukaryota</taxon>
        <taxon>Fungi</taxon>
        <taxon>Dikarya</taxon>
        <taxon>Basidiomycota</taxon>
        <taxon>Pucciniomycotina</taxon>
        <taxon>Pucciniomycetes</taxon>
        <taxon>Pucciniales</taxon>
        <taxon>Pucciniaceae</taxon>
        <taxon>Puccinia</taxon>
    </lineage>
</organism>
<evidence type="ECO:0000256" key="1">
    <source>
        <dbReference type="SAM" id="MobiDB-lite"/>
    </source>
</evidence>
<keyword evidence="4" id="KW-1185">Reference proteome</keyword>
<dbReference type="Proteomes" id="UP000324748">
    <property type="component" value="Unassembled WGS sequence"/>
</dbReference>
<evidence type="ECO:0000313" key="5">
    <source>
        <dbReference type="Proteomes" id="UP000325313"/>
    </source>
</evidence>
<feature type="region of interest" description="Disordered" evidence="1">
    <location>
        <begin position="1"/>
        <end position="89"/>
    </location>
</feature>
<proteinExistence type="predicted"/>
<accession>A0A5B0QAJ8</accession>
<evidence type="ECO:0000313" key="3">
    <source>
        <dbReference type="EMBL" id="KAA1128605.1"/>
    </source>
</evidence>
<sequence length="145" mass="16301">MQLCERTGAGTPTSMMRDASPVWNGRGQDRQGMSPMSKHASAWRQPGLDSGRDGPDTLCPRRASRTSHDPRFKTPPLSISLPPQAPHPTLTRGSRIVSRLEFPNASLVFVEERRSLLFWVRQGTIKSKYSFQALSRLKAVRHDFD</sequence>
<name>A0A5B0QAJ8_PUCGR</name>
<comment type="caution">
    <text evidence="2">The sequence shown here is derived from an EMBL/GenBank/DDBJ whole genome shotgun (WGS) entry which is preliminary data.</text>
</comment>
<dbReference type="EMBL" id="VDEP01000140">
    <property type="protein sequence ID" value="KAA1128605.1"/>
    <property type="molecule type" value="Genomic_DNA"/>
</dbReference>
<evidence type="ECO:0000313" key="2">
    <source>
        <dbReference type="EMBL" id="KAA1110316.1"/>
    </source>
</evidence>
<evidence type="ECO:0000313" key="4">
    <source>
        <dbReference type="Proteomes" id="UP000324748"/>
    </source>
</evidence>